<sequence length="107" mass="12435">MKQRRRPSGKRKRECKEEKRQAITSTYEVSGFAGRMRRFVFHHCVDGRKHREDAPTQDPVVICIRVMNVFTLSPKQYLSTLTLLPTIRAIACQSSPSDLKPHPLCFY</sequence>
<reference evidence="1 2" key="1">
    <citation type="submission" date="2019-02" db="EMBL/GenBank/DDBJ databases">
        <title>Deep-cultivation of Planctomycetes and their phenomic and genomic characterization uncovers novel biology.</title>
        <authorList>
            <person name="Wiegand S."/>
            <person name="Jogler M."/>
            <person name="Boedeker C."/>
            <person name="Pinto D."/>
            <person name="Vollmers J."/>
            <person name="Rivas-Marin E."/>
            <person name="Kohn T."/>
            <person name="Peeters S.H."/>
            <person name="Heuer A."/>
            <person name="Rast P."/>
            <person name="Oberbeckmann S."/>
            <person name="Bunk B."/>
            <person name="Jeske O."/>
            <person name="Meyerdierks A."/>
            <person name="Storesund J.E."/>
            <person name="Kallscheuer N."/>
            <person name="Luecker S."/>
            <person name="Lage O.M."/>
            <person name="Pohl T."/>
            <person name="Merkel B.J."/>
            <person name="Hornburger P."/>
            <person name="Mueller R.-W."/>
            <person name="Bruemmer F."/>
            <person name="Labrenz M."/>
            <person name="Spormann A.M."/>
            <person name="Op Den Camp H."/>
            <person name="Overmann J."/>
            <person name="Amann R."/>
            <person name="Jetten M.S.M."/>
            <person name="Mascher T."/>
            <person name="Medema M.H."/>
            <person name="Devos D.P."/>
            <person name="Kaster A.-K."/>
            <person name="Ovreas L."/>
            <person name="Rohde M."/>
            <person name="Galperin M.Y."/>
            <person name="Jogler C."/>
        </authorList>
    </citation>
    <scope>NUCLEOTIDE SEQUENCE [LARGE SCALE GENOMIC DNA]</scope>
    <source>
        <strain evidence="1 2">Poly51</strain>
    </source>
</reference>
<dbReference type="EMBL" id="SJPW01000003">
    <property type="protein sequence ID" value="TWU56585.1"/>
    <property type="molecule type" value="Genomic_DNA"/>
</dbReference>
<name>A0A5C6F5S9_9BACT</name>
<keyword evidence="2" id="KW-1185">Reference proteome</keyword>
<dbReference type="Proteomes" id="UP000318288">
    <property type="component" value="Unassembled WGS sequence"/>
</dbReference>
<proteinExistence type="predicted"/>
<comment type="caution">
    <text evidence="1">The sequence shown here is derived from an EMBL/GenBank/DDBJ whole genome shotgun (WGS) entry which is preliminary data.</text>
</comment>
<organism evidence="1 2">
    <name type="scientific">Rubripirellula tenax</name>
    <dbReference type="NCBI Taxonomy" id="2528015"/>
    <lineage>
        <taxon>Bacteria</taxon>
        <taxon>Pseudomonadati</taxon>
        <taxon>Planctomycetota</taxon>
        <taxon>Planctomycetia</taxon>
        <taxon>Pirellulales</taxon>
        <taxon>Pirellulaceae</taxon>
        <taxon>Rubripirellula</taxon>
    </lineage>
</organism>
<dbReference type="AlphaFoldDB" id="A0A5C6F5S9"/>
<evidence type="ECO:0000313" key="1">
    <source>
        <dbReference type="EMBL" id="TWU56585.1"/>
    </source>
</evidence>
<gene>
    <name evidence="1" type="ORF">Poly51_25010</name>
</gene>
<protein>
    <submittedName>
        <fullName evidence="1">Uncharacterized protein</fullName>
    </submittedName>
</protein>
<accession>A0A5C6F5S9</accession>
<evidence type="ECO:0000313" key="2">
    <source>
        <dbReference type="Proteomes" id="UP000318288"/>
    </source>
</evidence>